<dbReference type="GeneID" id="30017638"/>
<keyword evidence="3" id="KW-1185">Reference proteome</keyword>
<dbReference type="EMBL" id="AZHB01000002">
    <property type="protein sequence ID" value="OAA72273.1"/>
    <property type="molecule type" value="Genomic_DNA"/>
</dbReference>
<protein>
    <submittedName>
        <fullName evidence="2">Uncharacterized protein</fullName>
    </submittedName>
</protein>
<evidence type="ECO:0000313" key="3">
    <source>
        <dbReference type="Proteomes" id="UP000076744"/>
    </source>
</evidence>
<organism evidence="2 3">
    <name type="scientific">Cordyceps fumosorosea (strain ARSEF 2679)</name>
    <name type="common">Isaria fumosorosea</name>
    <dbReference type="NCBI Taxonomy" id="1081104"/>
    <lineage>
        <taxon>Eukaryota</taxon>
        <taxon>Fungi</taxon>
        <taxon>Dikarya</taxon>
        <taxon>Ascomycota</taxon>
        <taxon>Pezizomycotina</taxon>
        <taxon>Sordariomycetes</taxon>
        <taxon>Hypocreomycetidae</taxon>
        <taxon>Hypocreales</taxon>
        <taxon>Cordycipitaceae</taxon>
        <taxon>Cordyceps</taxon>
    </lineage>
</organism>
<comment type="caution">
    <text evidence="2">The sequence shown here is derived from an EMBL/GenBank/DDBJ whole genome shotgun (WGS) entry which is preliminary data.</text>
</comment>
<evidence type="ECO:0000313" key="2">
    <source>
        <dbReference type="EMBL" id="OAA72273.1"/>
    </source>
</evidence>
<evidence type="ECO:0000256" key="1">
    <source>
        <dbReference type="SAM" id="MobiDB-lite"/>
    </source>
</evidence>
<reference evidence="2 3" key="1">
    <citation type="journal article" date="2016" name="Genome Biol. Evol.">
        <title>Divergent and convergent evolution of fungal pathogenicity.</title>
        <authorList>
            <person name="Shang Y."/>
            <person name="Xiao G."/>
            <person name="Zheng P."/>
            <person name="Cen K."/>
            <person name="Zhan S."/>
            <person name="Wang C."/>
        </authorList>
    </citation>
    <scope>NUCLEOTIDE SEQUENCE [LARGE SCALE GENOMIC DNA]</scope>
    <source>
        <strain evidence="2 3">ARSEF 2679</strain>
    </source>
</reference>
<dbReference type="RefSeq" id="XP_018707719.1">
    <property type="nucleotide sequence ID" value="XM_018844953.1"/>
</dbReference>
<feature type="region of interest" description="Disordered" evidence="1">
    <location>
        <begin position="374"/>
        <end position="458"/>
    </location>
</feature>
<sequence length="458" mass="50859">MASVRLLPIPKGTVSVQLLDPLHYEHFHTALSRLLSTDIAKETLSQLMDGLPLFDVLVDTAGVNNLEDAPILEHTQLCPGAVELADEFIATFNANLLLFDATLLQAFQNSELGSDQFLFRLLELLARAVHCIAVSIQATAPKCHVGDIEAATNYHEPPAMIPVGRNIRAYPSPPPHGNLFFHRGYRAHEQYPYGKADMAGFWAEDRIFGGVVLFDRGASGTEANSVWLHSGRMFWTKRIWKPLDWQLRSIHKFFAGSSLEAISSEADEREKKLSPKLLRDMGKKWKMTFPFFCEIDNLERYDDWDAIAYHNIYRDPWERRIPPTKPIMCTQSTFDYPELLPMVEAVVNDPAPATVPTVEDLYFPLFLTNKTEEGSVQASMSATSLEKTTSEPSGAATGAQPDSDDSSSQQSSRSSRNSSPPASSVWDSPSLKAALPEQQLSTDASRNADGVGTELTEK</sequence>
<dbReference type="Proteomes" id="UP000076744">
    <property type="component" value="Unassembled WGS sequence"/>
</dbReference>
<feature type="compositionally biased region" description="Low complexity" evidence="1">
    <location>
        <begin position="406"/>
        <end position="424"/>
    </location>
</feature>
<dbReference type="AlphaFoldDB" id="A0A168D808"/>
<accession>A0A168D808</accession>
<feature type="compositionally biased region" description="Polar residues" evidence="1">
    <location>
        <begin position="374"/>
        <end position="392"/>
    </location>
</feature>
<gene>
    <name evidence="2" type="ORF">ISF_01346</name>
</gene>
<proteinExistence type="predicted"/>
<dbReference type="OrthoDB" id="5346581at2759"/>
<name>A0A168D808_CORFA</name>